<feature type="transmembrane region" description="Helical" evidence="9">
    <location>
        <begin position="126"/>
        <end position="148"/>
    </location>
</feature>
<sequence length="383" mass="40810">MRGRAWLSRHRDPVIAALAAVGLLGELAVYDAADLSRAAPLAAVAAGALMWRRTQPVPAFLATWLALVALTRYAPGIDNSSTTFVLIFFITLFSLGAHTRGLEVVVAVPLVCLMTAWFVLNDGDPLAAGDIVFGTLFVGGPWATGLALRLRGDLARANRELVVQQEERAARAVAEERSRIARELHDVVSHAISVTVLQARGARRTLDSDPEAARHALDAIEQTNTAALGDMRRLLAVLRDTEPDGRVDPHAPQPSLAHLDDLVDHVRAAGVPVALEVSGVDRDVPPGVDLSAYRIVQEALTNVLKHAEASPTRIRLEYAEDALTVLVVDEGSPRAMASGEPPGHGLIGIRERVAVVGGDVEAGPNGSGGFRVRARLPYSLEDS</sequence>
<accession>A0A4P7GKI6</accession>
<feature type="transmembrane region" description="Helical" evidence="9">
    <location>
        <begin position="104"/>
        <end position="120"/>
    </location>
</feature>
<dbReference type="InterPro" id="IPR000595">
    <property type="entry name" value="cNMP-bd_dom"/>
</dbReference>
<dbReference type="PROSITE" id="PS50042">
    <property type="entry name" value="CNMP_BINDING_3"/>
    <property type="match status" value="1"/>
</dbReference>
<evidence type="ECO:0000256" key="6">
    <source>
        <dbReference type="ARBA" id="ARBA00022777"/>
    </source>
</evidence>
<keyword evidence="6 11" id="KW-0418">Kinase</keyword>
<proteinExistence type="predicted"/>
<dbReference type="Proteomes" id="UP000294894">
    <property type="component" value="Chromosome"/>
</dbReference>
<dbReference type="InterPro" id="IPR003594">
    <property type="entry name" value="HATPase_dom"/>
</dbReference>
<evidence type="ECO:0000313" key="12">
    <source>
        <dbReference type="Proteomes" id="UP000294894"/>
    </source>
</evidence>
<keyword evidence="9" id="KW-0812">Transmembrane</keyword>
<dbReference type="InterPro" id="IPR011712">
    <property type="entry name" value="Sig_transdc_His_kin_sub3_dim/P"/>
</dbReference>
<dbReference type="GO" id="GO:0046983">
    <property type="term" value="F:protein dimerization activity"/>
    <property type="evidence" value="ECO:0007669"/>
    <property type="project" value="InterPro"/>
</dbReference>
<organism evidence="11 12">
    <name type="scientific">Nocardioides euryhalodurans</name>
    <dbReference type="NCBI Taxonomy" id="2518370"/>
    <lineage>
        <taxon>Bacteria</taxon>
        <taxon>Bacillati</taxon>
        <taxon>Actinomycetota</taxon>
        <taxon>Actinomycetes</taxon>
        <taxon>Propionibacteriales</taxon>
        <taxon>Nocardioidaceae</taxon>
        <taxon>Nocardioides</taxon>
    </lineage>
</organism>
<dbReference type="OrthoDB" id="227596at2"/>
<gene>
    <name evidence="11" type="ORF">EXE57_08265</name>
</gene>
<keyword evidence="7" id="KW-0067">ATP-binding</keyword>
<dbReference type="Gene3D" id="1.20.5.1930">
    <property type="match status" value="1"/>
</dbReference>
<keyword evidence="3" id="KW-0597">Phosphoprotein</keyword>
<dbReference type="SUPFAM" id="SSF55874">
    <property type="entry name" value="ATPase domain of HSP90 chaperone/DNA topoisomerase II/histidine kinase"/>
    <property type="match status" value="1"/>
</dbReference>
<keyword evidence="4" id="KW-0808">Transferase</keyword>
<dbReference type="AlphaFoldDB" id="A0A4P7GKI6"/>
<dbReference type="InterPro" id="IPR050482">
    <property type="entry name" value="Sensor_HK_TwoCompSys"/>
</dbReference>
<dbReference type="GO" id="GO:0016020">
    <property type="term" value="C:membrane"/>
    <property type="evidence" value="ECO:0007669"/>
    <property type="project" value="InterPro"/>
</dbReference>
<dbReference type="PANTHER" id="PTHR24421">
    <property type="entry name" value="NITRATE/NITRITE SENSOR PROTEIN NARX-RELATED"/>
    <property type="match status" value="1"/>
</dbReference>
<evidence type="ECO:0000256" key="8">
    <source>
        <dbReference type="ARBA" id="ARBA00023012"/>
    </source>
</evidence>
<dbReference type="Gene3D" id="3.30.565.10">
    <property type="entry name" value="Histidine kinase-like ATPase, C-terminal domain"/>
    <property type="match status" value="1"/>
</dbReference>
<dbReference type="EMBL" id="CP038267">
    <property type="protein sequence ID" value="QBR92284.1"/>
    <property type="molecule type" value="Genomic_DNA"/>
</dbReference>
<keyword evidence="12" id="KW-1185">Reference proteome</keyword>
<keyword evidence="9" id="KW-0472">Membrane</keyword>
<dbReference type="GO" id="GO:0005524">
    <property type="term" value="F:ATP binding"/>
    <property type="evidence" value="ECO:0007669"/>
    <property type="project" value="UniProtKB-KW"/>
</dbReference>
<dbReference type="PANTHER" id="PTHR24421:SF10">
    <property type="entry name" value="NITRATE_NITRITE SENSOR PROTEIN NARQ"/>
    <property type="match status" value="1"/>
</dbReference>
<feature type="transmembrane region" description="Helical" evidence="9">
    <location>
        <begin position="80"/>
        <end position="97"/>
    </location>
</feature>
<dbReference type="Pfam" id="PF02518">
    <property type="entry name" value="HATPase_c"/>
    <property type="match status" value="1"/>
</dbReference>
<dbReference type="Pfam" id="PF07730">
    <property type="entry name" value="HisKA_3"/>
    <property type="match status" value="1"/>
</dbReference>
<dbReference type="GO" id="GO:0000155">
    <property type="term" value="F:phosphorelay sensor kinase activity"/>
    <property type="evidence" value="ECO:0007669"/>
    <property type="project" value="InterPro"/>
</dbReference>
<protein>
    <recommendedName>
        <fullName evidence="2">histidine kinase</fullName>
        <ecNumber evidence="2">2.7.13.3</ecNumber>
    </recommendedName>
</protein>
<dbReference type="KEGG" id="noy:EXE57_08265"/>
<dbReference type="CDD" id="cd16917">
    <property type="entry name" value="HATPase_UhpB-NarQ-NarX-like"/>
    <property type="match status" value="1"/>
</dbReference>
<evidence type="ECO:0000256" key="7">
    <source>
        <dbReference type="ARBA" id="ARBA00022840"/>
    </source>
</evidence>
<dbReference type="InterPro" id="IPR036890">
    <property type="entry name" value="HATPase_C_sf"/>
</dbReference>
<evidence type="ECO:0000256" key="4">
    <source>
        <dbReference type="ARBA" id="ARBA00022679"/>
    </source>
</evidence>
<keyword evidence="5" id="KW-0547">Nucleotide-binding</keyword>
<evidence type="ECO:0000259" key="10">
    <source>
        <dbReference type="PROSITE" id="PS50042"/>
    </source>
</evidence>
<feature type="transmembrane region" description="Helical" evidence="9">
    <location>
        <begin position="12"/>
        <end position="29"/>
    </location>
</feature>
<dbReference type="RefSeq" id="WP_135076247.1">
    <property type="nucleotide sequence ID" value="NZ_CP038267.1"/>
</dbReference>
<evidence type="ECO:0000313" key="11">
    <source>
        <dbReference type="EMBL" id="QBR92284.1"/>
    </source>
</evidence>
<evidence type="ECO:0000256" key="3">
    <source>
        <dbReference type="ARBA" id="ARBA00022553"/>
    </source>
</evidence>
<keyword evidence="8" id="KW-0902">Two-component regulatory system</keyword>
<evidence type="ECO:0000256" key="9">
    <source>
        <dbReference type="SAM" id="Phobius"/>
    </source>
</evidence>
<evidence type="ECO:0000256" key="1">
    <source>
        <dbReference type="ARBA" id="ARBA00000085"/>
    </source>
</evidence>
<name>A0A4P7GKI6_9ACTN</name>
<evidence type="ECO:0000256" key="2">
    <source>
        <dbReference type="ARBA" id="ARBA00012438"/>
    </source>
</evidence>
<reference evidence="11 12" key="1">
    <citation type="submission" date="2019-03" db="EMBL/GenBank/DDBJ databases">
        <title>Three New Species of Nocardioides, Nocardioides euryhalodurans sp. nov., Nocardioides seonyuensis sp. nov. and Nocardioides eburneoflavus sp. nov., Iolated from Soil.</title>
        <authorList>
            <person name="Roh S.G."/>
            <person name="Lee C."/>
            <person name="Kim M.-K."/>
            <person name="Kim S.B."/>
        </authorList>
    </citation>
    <scope>NUCLEOTIDE SEQUENCE [LARGE SCALE GENOMIC DNA]</scope>
    <source>
        <strain evidence="11 12">MMS17-SY117</strain>
    </source>
</reference>
<evidence type="ECO:0000256" key="5">
    <source>
        <dbReference type="ARBA" id="ARBA00022741"/>
    </source>
</evidence>
<comment type="catalytic activity">
    <reaction evidence="1">
        <text>ATP + protein L-histidine = ADP + protein N-phospho-L-histidine.</text>
        <dbReference type="EC" id="2.7.13.3"/>
    </reaction>
</comment>
<feature type="domain" description="Cyclic nucleotide-binding" evidence="10">
    <location>
        <begin position="1"/>
        <end position="45"/>
    </location>
</feature>
<dbReference type="EC" id="2.7.13.3" evidence="2"/>
<keyword evidence="9" id="KW-1133">Transmembrane helix</keyword>